<gene>
    <name evidence="2" type="ORF">KC19_1G143500</name>
</gene>
<feature type="domain" description="VWFA" evidence="1">
    <location>
        <begin position="346"/>
        <end position="531"/>
    </location>
</feature>
<dbReference type="Proteomes" id="UP000822688">
    <property type="component" value="Chromosome 1"/>
</dbReference>
<sequence>MDQGTAFVTSLAAGQILAQQLRHGGGGGNNPTLGWPKQQAMAPMEGKKNSKEGLATCPMVYAIITDMNAFGNPKVDNDHYNQYPPAYPADAPPLPALVPLTLEKMDLNVECHISTGFVTLNSVWDVNCVRSRTFCDCLLVIPMENQGTVSSVQIDMGHGRFYTTTVVPKDEAASYGARGSPKSEVGDPGTYNPEFFRLNIPQVEGGSRLDLKVTWFQPMTFANGLYSLRVPLVSPETILPLATQLGSITKIRCSINTGTNDPVEAGTFANPMKEIQREAGMVVFENDNGKDWQNQDFIASYKVWSDGIFPNLIFQDPEPEESDKRGTFCLTISPPDPNKITVFKRAVIFLMDRSGSMYGEPMDDALQSLFFGLESLKPEDSFNIIAFDHEIALFSPQMNLATSASIGQAREWAMEKCKARGGTDILSPLQQAFQLLENFPEAVPYVFLITDGAVADERNICLAMQSRIIALGARAPRISTFGIGHYCNYYFLKMLAVIGRGISDVAFTSDKIRGQMERMLVAAATPVLTNIGLQRLPDGCEIYPFPIPDLFCGNSLTISGKFQGSFPDSITVFGLMPDHSTWTVEVPSRKTFKVPLSKVFAKQQLDLLTGQAWLFGDRSREQQAVNLSLATGIPCQYTRVIGFETTKAKYQEFQNERRKGKKVDVKKFTAGKVAGIVLVGGLVIGFGSVAATVANAAVGDLIADSFGNILGDFGGDVGCCGCDDLGFLGDCFGCCGDLGCDSCGDICETCGSLLEGACELFFGCLCGILTG</sequence>
<dbReference type="EMBL" id="CM026421">
    <property type="protein sequence ID" value="KAG0591024.1"/>
    <property type="molecule type" value="Genomic_DNA"/>
</dbReference>
<dbReference type="InterPro" id="IPR036465">
    <property type="entry name" value="vWFA_dom_sf"/>
</dbReference>
<comment type="caution">
    <text evidence="2">The sequence shown here is derived from an EMBL/GenBank/DDBJ whole genome shotgun (WGS) entry which is preliminary data.</text>
</comment>
<evidence type="ECO:0000259" key="1">
    <source>
        <dbReference type="PROSITE" id="PS50234"/>
    </source>
</evidence>
<name>A0A8T0J661_CERPU</name>
<dbReference type="Pfam" id="PF13768">
    <property type="entry name" value="VWA_3"/>
    <property type="match status" value="1"/>
</dbReference>
<reference evidence="2" key="1">
    <citation type="submission" date="2020-06" db="EMBL/GenBank/DDBJ databases">
        <title>WGS assembly of Ceratodon purpureus strain R40.</title>
        <authorList>
            <person name="Carey S.B."/>
            <person name="Jenkins J."/>
            <person name="Shu S."/>
            <person name="Lovell J.T."/>
            <person name="Sreedasyam A."/>
            <person name="Maumus F."/>
            <person name="Tiley G.P."/>
            <person name="Fernandez-Pozo N."/>
            <person name="Barry K."/>
            <person name="Chen C."/>
            <person name="Wang M."/>
            <person name="Lipzen A."/>
            <person name="Daum C."/>
            <person name="Saski C.A."/>
            <person name="Payton A.C."/>
            <person name="Mcbreen J.C."/>
            <person name="Conrad R.E."/>
            <person name="Kollar L.M."/>
            <person name="Olsson S."/>
            <person name="Huttunen S."/>
            <person name="Landis J.B."/>
            <person name="Wickett N.J."/>
            <person name="Johnson M.G."/>
            <person name="Rensing S.A."/>
            <person name="Grimwood J."/>
            <person name="Schmutz J."/>
            <person name="Mcdaniel S.F."/>
        </authorList>
    </citation>
    <scope>NUCLEOTIDE SEQUENCE</scope>
    <source>
        <strain evidence="2">R40</strain>
    </source>
</reference>
<dbReference type="EMBL" id="CM026421">
    <property type="protein sequence ID" value="KAG0591027.1"/>
    <property type="molecule type" value="Genomic_DNA"/>
</dbReference>
<dbReference type="EMBL" id="CM026421">
    <property type="protein sequence ID" value="KAG0591025.1"/>
    <property type="molecule type" value="Genomic_DNA"/>
</dbReference>
<accession>A0A8T0J661</accession>
<proteinExistence type="predicted"/>
<dbReference type="EMBL" id="CM026421">
    <property type="protein sequence ID" value="KAG0591026.1"/>
    <property type="molecule type" value="Genomic_DNA"/>
</dbReference>
<dbReference type="AlphaFoldDB" id="A0A8T0J661"/>
<keyword evidence="3" id="KW-1185">Reference proteome</keyword>
<organism evidence="2 3">
    <name type="scientific">Ceratodon purpureus</name>
    <name type="common">Fire moss</name>
    <name type="synonym">Dicranum purpureum</name>
    <dbReference type="NCBI Taxonomy" id="3225"/>
    <lineage>
        <taxon>Eukaryota</taxon>
        <taxon>Viridiplantae</taxon>
        <taxon>Streptophyta</taxon>
        <taxon>Embryophyta</taxon>
        <taxon>Bryophyta</taxon>
        <taxon>Bryophytina</taxon>
        <taxon>Bryopsida</taxon>
        <taxon>Dicranidae</taxon>
        <taxon>Pseudoditrichales</taxon>
        <taxon>Ditrichaceae</taxon>
        <taxon>Ceratodon</taxon>
    </lineage>
</organism>
<dbReference type="Gene3D" id="3.40.50.410">
    <property type="entry name" value="von Willebrand factor, type A domain"/>
    <property type="match status" value="1"/>
</dbReference>
<dbReference type="PANTHER" id="PTHR46503">
    <property type="entry name" value="INTER-ALPHA-TRYPSIN INHIBITOR HEAVY CHAIN-LIKE PROTEIN"/>
    <property type="match status" value="1"/>
</dbReference>
<evidence type="ECO:0000313" key="3">
    <source>
        <dbReference type="Proteomes" id="UP000822688"/>
    </source>
</evidence>
<dbReference type="PROSITE" id="PS50234">
    <property type="entry name" value="VWFA"/>
    <property type="match status" value="1"/>
</dbReference>
<protein>
    <recommendedName>
        <fullName evidence="1">VWFA domain-containing protein</fullName>
    </recommendedName>
</protein>
<dbReference type="PANTHER" id="PTHR46503:SF1">
    <property type="entry name" value="INTER-ALPHA-TRYPSIN INHIBITOR HEAVY CHAIN-LIKE PROTEIN"/>
    <property type="match status" value="1"/>
</dbReference>
<dbReference type="SMART" id="SM00327">
    <property type="entry name" value="VWA"/>
    <property type="match status" value="1"/>
</dbReference>
<evidence type="ECO:0000313" key="2">
    <source>
        <dbReference type="EMBL" id="KAG0591025.1"/>
    </source>
</evidence>
<dbReference type="SUPFAM" id="SSF53300">
    <property type="entry name" value="vWA-like"/>
    <property type="match status" value="1"/>
</dbReference>
<dbReference type="InterPro" id="IPR002035">
    <property type="entry name" value="VWF_A"/>
</dbReference>